<sequence>MLERLISNPQSGQIIHSNIHKPFNFKCPNDVINKEDAAFDNIKMIPCQSANAYDLDYYKSDMNGIYPNFTSPRGLALIINNHRFKSMSDRTGTDVDKENLRILFRKLDYKTVEYTDLTGQEMLSTIKGFGRLEEHKTYHSTIVCVLTHGDNNALVGVDDNKVDVNEFIATLNNGNCPNLSQKPKLFFIQACRGGKI</sequence>
<dbReference type="WBParaSite" id="RSKR_0000585800.1">
    <property type="protein sequence ID" value="RSKR_0000585800.1"/>
    <property type="gene ID" value="RSKR_0000585800"/>
</dbReference>
<reference evidence="2" key="1">
    <citation type="submission" date="2016-11" db="UniProtKB">
        <authorList>
            <consortium name="WormBaseParasite"/>
        </authorList>
    </citation>
    <scope>IDENTIFICATION</scope>
    <source>
        <strain evidence="2">KR3021</strain>
    </source>
</reference>
<evidence type="ECO:0000313" key="1">
    <source>
        <dbReference type="Proteomes" id="UP000095286"/>
    </source>
</evidence>
<accession>A0AC35TZB5</accession>
<name>A0AC35TZB5_9BILA</name>
<proteinExistence type="predicted"/>
<evidence type="ECO:0000313" key="2">
    <source>
        <dbReference type="WBParaSite" id="RSKR_0000585800.1"/>
    </source>
</evidence>
<dbReference type="Proteomes" id="UP000095286">
    <property type="component" value="Unplaced"/>
</dbReference>
<organism evidence="1 2">
    <name type="scientific">Rhabditophanes sp. KR3021</name>
    <dbReference type="NCBI Taxonomy" id="114890"/>
    <lineage>
        <taxon>Eukaryota</taxon>
        <taxon>Metazoa</taxon>
        <taxon>Ecdysozoa</taxon>
        <taxon>Nematoda</taxon>
        <taxon>Chromadorea</taxon>
        <taxon>Rhabditida</taxon>
        <taxon>Tylenchina</taxon>
        <taxon>Panagrolaimomorpha</taxon>
        <taxon>Strongyloidoidea</taxon>
        <taxon>Alloionematidae</taxon>
        <taxon>Rhabditophanes</taxon>
    </lineage>
</organism>
<protein>
    <submittedName>
        <fullName evidence="2">CASPASE_P20 domain-containing protein</fullName>
    </submittedName>
</protein>